<dbReference type="EMBL" id="KN817552">
    <property type="protein sequence ID" value="KJA22144.1"/>
    <property type="molecule type" value="Genomic_DNA"/>
</dbReference>
<organism evidence="2 3">
    <name type="scientific">Hypholoma sublateritium (strain FD-334 SS-4)</name>
    <dbReference type="NCBI Taxonomy" id="945553"/>
    <lineage>
        <taxon>Eukaryota</taxon>
        <taxon>Fungi</taxon>
        <taxon>Dikarya</taxon>
        <taxon>Basidiomycota</taxon>
        <taxon>Agaricomycotina</taxon>
        <taxon>Agaricomycetes</taxon>
        <taxon>Agaricomycetidae</taxon>
        <taxon>Agaricales</taxon>
        <taxon>Agaricineae</taxon>
        <taxon>Strophariaceae</taxon>
        <taxon>Hypholoma</taxon>
    </lineage>
</organism>
<sequence length="126" mass="13115">MSAILRHATSAARQASAVRAFSASAAARKDLVQDLYLREIKAYKPAAKDAHVGVVKKFTLPPSPATPKLPTDLASDLAAYDASEPTSADAAPAAQASSNAADEPTGGAEGFLVFLEQDLPKPVHHH</sequence>
<keyword evidence="3" id="KW-1185">Reference proteome</keyword>
<dbReference type="OMA" id="GHVQKFT"/>
<name>A0A0D2NTH3_HYPSF</name>
<protein>
    <recommendedName>
        <fullName evidence="4">ATP synthase subunit H, mitochondrial</fullName>
    </recommendedName>
</protein>
<feature type="compositionally biased region" description="Low complexity" evidence="1">
    <location>
        <begin position="76"/>
        <end position="104"/>
    </location>
</feature>
<dbReference type="InterPro" id="IPR019711">
    <property type="entry name" value="ATP_synth_F0_suH"/>
</dbReference>
<feature type="region of interest" description="Disordered" evidence="1">
    <location>
        <begin position="76"/>
        <end position="107"/>
    </location>
</feature>
<dbReference type="Pfam" id="PF10775">
    <property type="entry name" value="ATP_sub_h"/>
    <property type="match status" value="1"/>
</dbReference>
<evidence type="ECO:0000256" key="1">
    <source>
        <dbReference type="SAM" id="MobiDB-lite"/>
    </source>
</evidence>
<dbReference type="AlphaFoldDB" id="A0A0D2NTH3"/>
<evidence type="ECO:0008006" key="4">
    <source>
        <dbReference type="Google" id="ProtNLM"/>
    </source>
</evidence>
<reference evidence="3" key="1">
    <citation type="submission" date="2014-04" db="EMBL/GenBank/DDBJ databases">
        <title>Evolutionary Origins and Diversification of the Mycorrhizal Mutualists.</title>
        <authorList>
            <consortium name="DOE Joint Genome Institute"/>
            <consortium name="Mycorrhizal Genomics Consortium"/>
            <person name="Kohler A."/>
            <person name="Kuo A."/>
            <person name="Nagy L.G."/>
            <person name="Floudas D."/>
            <person name="Copeland A."/>
            <person name="Barry K.W."/>
            <person name="Cichocki N."/>
            <person name="Veneault-Fourrey C."/>
            <person name="LaButti K."/>
            <person name="Lindquist E.A."/>
            <person name="Lipzen A."/>
            <person name="Lundell T."/>
            <person name="Morin E."/>
            <person name="Murat C."/>
            <person name="Riley R."/>
            <person name="Ohm R."/>
            <person name="Sun H."/>
            <person name="Tunlid A."/>
            <person name="Henrissat B."/>
            <person name="Grigoriev I.V."/>
            <person name="Hibbett D.S."/>
            <person name="Martin F."/>
        </authorList>
    </citation>
    <scope>NUCLEOTIDE SEQUENCE [LARGE SCALE GENOMIC DNA]</scope>
    <source>
        <strain evidence="3">FD-334 SS-4</strain>
    </source>
</reference>
<dbReference type="PANTHER" id="PTHR28207:SF1">
    <property type="entry name" value="ATP SYNTHASE SUBUNIT H, MITOCHONDRIAL"/>
    <property type="match status" value="1"/>
</dbReference>
<evidence type="ECO:0000313" key="2">
    <source>
        <dbReference type="EMBL" id="KJA22144.1"/>
    </source>
</evidence>
<dbReference type="PANTHER" id="PTHR28207">
    <property type="entry name" value="ATP SYNTHASE SUBUNIT H, MITOCHONDRIAL"/>
    <property type="match status" value="1"/>
</dbReference>
<dbReference type="Proteomes" id="UP000054270">
    <property type="component" value="Unassembled WGS sequence"/>
</dbReference>
<dbReference type="STRING" id="945553.A0A0D2NTH3"/>
<proteinExistence type="predicted"/>
<dbReference type="OrthoDB" id="274752at2759"/>
<gene>
    <name evidence="2" type="ORF">HYPSUDRAFT_202398</name>
</gene>
<accession>A0A0D2NTH3</accession>
<evidence type="ECO:0000313" key="3">
    <source>
        <dbReference type="Proteomes" id="UP000054270"/>
    </source>
</evidence>
<dbReference type="GO" id="GO:0046933">
    <property type="term" value="F:proton-transporting ATP synthase activity, rotational mechanism"/>
    <property type="evidence" value="ECO:0007669"/>
    <property type="project" value="TreeGrafter"/>
</dbReference>